<organism evidence="1 2">
    <name type="scientific">Leptospira yanagawae serovar Saopaulo str. Sao Paulo = ATCC 700523</name>
    <dbReference type="NCBI Taxonomy" id="1249483"/>
    <lineage>
        <taxon>Bacteria</taxon>
        <taxon>Pseudomonadati</taxon>
        <taxon>Spirochaetota</taxon>
        <taxon>Spirochaetia</taxon>
        <taxon>Leptospirales</taxon>
        <taxon>Leptospiraceae</taxon>
        <taxon>Leptospira</taxon>
    </lineage>
</organism>
<accession>A0A5E8H7W1</accession>
<comment type="caution">
    <text evidence="1">The sequence shown here is derived from an EMBL/GenBank/DDBJ whole genome shotgun (WGS) entry which is preliminary data.</text>
</comment>
<name>A0A5E8H7W1_9LEPT</name>
<proteinExistence type="predicted"/>
<sequence length="64" mass="7636">MYWQKKSLISKIKHSFTSEKVERNHYLIFLFEKEKIRAPFPAIRSNLCQRQRISAAIRGARVSK</sequence>
<dbReference type="STRING" id="1249483.LEP1GSC202_0006"/>
<dbReference type="EMBL" id="AOGX02000041">
    <property type="protein sequence ID" value="EOQ87249.1"/>
    <property type="molecule type" value="Genomic_DNA"/>
</dbReference>
<protein>
    <submittedName>
        <fullName evidence="1">Uncharacterized protein</fullName>
    </submittedName>
</protein>
<dbReference type="Proteomes" id="UP000013996">
    <property type="component" value="Unassembled WGS sequence"/>
</dbReference>
<dbReference type="AlphaFoldDB" id="A0A5E8H7W1"/>
<reference evidence="1 2" key="1">
    <citation type="submission" date="2013-04" db="EMBL/GenBank/DDBJ databases">
        <authorList>
            <person name="Harkins D.M."/>
            <person name="Durkin A.S."/>
            <person name="Brinkac L.M."/>
            <person name="Haft D.H."/>
            <person name="Selengut J.D."/>
            <person name="Sanka R."/>
            <person name="DePew J."/>
            <person name="Purushe J."/>
            <person name="Hartskeerl R.A."/>
            <person name="Ahmed A."/>
            <person name="van der Linden H."/>
            <person name="Goris M.G.A."/>
            <person name="Vinetz J.M."/>
            <person name="Sutton G.G."/>
            <person name="Nierman W.C."/>
            <person name="Fouts D.E."/>
        </authorList>
    </citation>
    <scope>NUCLEOTIDE SEQUENCE [LARGE SCALE GENOMIC DNA]</scope>
    <source>
        <strain evidence="1 2">Sao Paulo</strain>
    </source>
</reference>
<evidence type="ECO:0000313" key="2">
    <source>
        <dbReference type="Proteomes" id="UP000013996"/>
    </source>
</evidence>
<gene>
    <name evidence="1" type="ORF">LEP1GSC202_0006</name>
</gene>
<evidence type="ECO:0000313" key="1">
    <source>
        <dbReference type="EMBL" id="EOQ87249.1"/>
    </source>
</evidence>